<feature type="domain" description="CCDC81 HU" evidence="1">
    <location>
        <begin position="15"/>
        <end position="81"/>
    </location>
</feature>
<gene>
    <name evidence="3" type="ORF">QYF61_004847</name>
</gene>
<evidence type="ECO:0000313" key="4">
    <source>
        <dbReference type="Proteomes" id="UP001333110"/>
    </source>
</evidence>
<sequence length="187" mass="21012">MEGCCTVAVSLELSSLFPTLLQLSTKEVVAIWDAVSAYILGQLKLDKGVVVTGLGTFAMVQERFLGEEEAYVVRRPVFRLDIDVLCVQELAFPTVVIPDDVKIKPLNYKWLSQATSLPRHVVEDCVQETILLYSFQLRNRQHLAFAFKDIGVLSCKDDVLCMRFYYDCITGLESKASRIALLHTVSC</sequence>
<dbReference type="PANTHER" id="PTHR14362">
    <property type="entry name" value="COILED-COIL DOMAIN-CONTAINING PROTEIN 81"/>
    <property type="match status" value="1"/>
</dbReference>
<dbReference type="Pfam" id="PF14908">
    <property type="entry name" value="HU-CCDC81_euk_1"/>
    <property type="match status" value="1"/>
</dbReference>
<dbReference type="AlphaFoldDB" id="A0AAN7MWD3"/>
<reference evidence="3 4" key="1">
    <citation type="journal article" date="2023" name="J. Hered.">
        <title>Chromosome-level genome of the wood stork (Mycteria americana) provides insight into avian chromosome evolution.</title>
        <authorList>
            <person name="Flamio R. Jr."/>
            <person name="Ramstad K.M."/>
        </authorList>
    </citation>
    <scope>NUCLEOTIDE SEQUENCE [LARGE SCALE GENOMIC DNA]</scope>
    <source>
        <strain evidence="3">JAX WOST 10</strain>
    </source>
</reference>
<name>A0AAN7MWD3_MYCAM</name>
<proteinExistence type="predicted"/>
<accession>A0AAN7MWD3</accession>
<evidence type="ECO:0000259" key="2">
    <source>
        <dbReference type="Pfam" id="PF18289"/>
    </source>
</evidence>
<comment type="caution">
    <text evidence="3">The sequence shown here is derived from an EMBL/GenBank/DDBJ whole genome shotgun (WGS) entry which is preliminary data.</text>
</comment>
<protein>
    <recommendedName>
        <fullName evidence="5">CCDC81 HU domain-containing protein</fullName>
    </recommendedName>
</protein>
<keyword evidence="4" id="KW-1185">Reference proteome</keyword>
<dbReference type="InterPro" id="IPR026295">
    <property type="entry name" value="CCD81"/>
</dbReference>
<dbReference type="Proteomes" id="UP001333110">
    <property type="component" value="Unassembled WGS sequence"/>
</dbReference>
<dbReference type="GO" id="GO:0005815">
    <property type="term" value="C:microtubule organizing center"/>
    <property type="evidence" value="ECO:0007669"/>
    <property type="project" value="TreeGrafter"/>
</dbReference>
<dbReference type="PANTHER" id="PTHR14362:SF2">
    <property type="entry name" value="COILED-COIL DOMAIN-CONTAINING PROTEIN 81"/>
    <property type="match status" value="1"/>
</dbReference>
<dbReference type="InterPro" id="IPR040673">
    <property type="entry name" value="CCDC81_HU_dom_2"/>
</dbReference>
<dbReference type="Pfam" id="PF18289">
    <property type="entry name" value="HU-CCDC81_euk_2"/>
    <property type="match status" value="1"/>
</dbReference>
<dbReference type="EMBL" id="JAUNZN010000130">
    <property type="protein sequence ID" value="KAK4805282.1"/>
    <property type="molecule type" value="Genomic_DNA"/>
</dbReference>
<feature type="domain" description="CCDC81 HU" evidence="2">
    <location>
        <begin position="103"/>
        <end position="175"/>
    </location>
</feature>
<evidence type="ECO:0000259" key="1">
    <source>
        <dbReference type="Pfam" id="PF14908"/>
    </source>
</evidence>
<organism evidence="3 4">
    <name type="scientific">Mycteria americana</name>
    <name type="common">Wood stork</name>
    <dbReference type="NCBI Taxonomy" id="33587"/>
    <lineage>
        <taxon>Eukaryota</taxon>
        <taxon>Metazoa</taxon>
        <taxon>Chordata</taxon>
        <taxon>Craniata</taxon>
        <taxon>Vertebrata</taxon>
        <taxon>Euteleostomi</taxon>
        <taxon>Archelosauria</taxon>
        <taxon>Archosauria</taxon>
        <taxon>Dinosauria</taxon>
        <taxon>Saurischia</taxon>
        <taxon>Theropoda</taxon>
        <taxon>Coelurosauria</taxon>
        <taxon>Aves</taxon>
        <taxon>Neognathae</taxon>
        <taxon>Neoaves</taxon>
        <taxon>Aequornithes</taxon>
        <taxon>Ciconiiformes</taxon>
        <taxon>Ciconiidae</taxon>
        <taxon>Mycteria</taxon>
    </lineage>
</organism>
<evidence type="ECO:0000313" key="3">
    <source>
        <dbReference type="EMBL" id="KAK4805282.1"/>
    </source>
</evidence>
<evidence type="ECO:0008006" key="5">
    <source>
        <dbReference type="Google" id="ProtNLM"/>
    </source>
</evidence>
<dbReference type="InterPro" id="IPR028034">
    <property type="entry name" value="HU-CCDC81"/>
</dbReference>